<keyword evidence="8" id="KW-0443">Lipid metabolism</keyword>
<protein>
    <recommendedName>
        <fullName evidence="11">enoyl-[acyl-carrier-protein] reductase</fullName>
        <ecNumber evidence="11">1.3.1.104</ecNumber>
    </recommendedName>
</protein>
<evidence type="ECO:0000256" key="5">
    <source>
        <dbReference type="ARBA" id="ARBA00022857"/>
    </source>
</evidence>
<dbReference type="Gene3D" id="3.40.50.720">
    <property type="entry name" value="NAD(P)-binding Rossmann-like Domain"/>
    <property type="match status" value="1"/>
</dbReference>
<dbReference type="KEGG" id="ela:UCREL1_7638"/>
<keyword evidence="3" id="KW-0444">Lipid biosynthesis</keyword>
<gene>
    <name evidence="14" type="ORF">UCREL1_7638</name>
</gene>
<dbReference type="SUPFAM" id="SSF51735">
    <property type="entry name" value="NAD(P)-binding Rossmann-fold domains"/>
    <property type="match status" value="1"/>
</dbReference>
<evidence type="ECO:0000256" key="4">
    <source>
        <dbReference type="ARBA" id="ARBA00022832"/>
    </source>
</evidence>
<dbReference type="Gene3D" id="3.90.180.10">
    <property type="entry name" value="Medium-chain alcohol dehydrogenases, catalytic domain"/>
    <property type="match status" value="1"/>
</dbReference>
<dbReference type="GO" id="GO:0005739">
    <property type="term" value="C:mitochondrion"/>
    <property type="evidence" value="ECO:0007669"/>
    <property type="project" value="UniProtKB-SubCell"/>
</dbReference>
<keyword evidence="5" id="KW-0521">NADP</keyword>
<proteinExistence type="inferred from homology"/>
<dbReference type="GO" id="GO:0006633">
    <property type="term" value="P:fatty acid biosynthetic process"/>
    <property type="evidence" value="ECO:0007669"/>
    <property type="project" value="UniProtKB-KW"/>
</dbReference>
<dbReference type="Pfam" id="PF08240">
    <property type="entry name" value="ADH_N"/>
    <property type="match status" value="1"/>
</dbReference>
<dbReference type="eggNOG" id="KOG0025">
    <property type="taxonomic scope" value="Eukaryota"/>
</dbReference>
<evidence type="ECO:0000256" key="3">
    <source>
        <dbReference type="ARBA" id="ARBA00022516"/>
    </source>
</evidence>
<organism evidence="14 15">
    <name type="scientific">Eutypa lata (strain UCR-EL1)</name>
    <name type="common">Grapevine dieback disease fungus</name>
    <name type="synonym">Eutypa armeniacae</name>
    <dbReference type="NCBI Taxonomy" id="1287681"/>
    <lineage>
        <taxon>Eukaryota</taxon>
        <taxon>Fungi</taxon>
        <taxon>Dikarya</taxon>
        <taxon>Ascomycota</taxon>
        <taxon>Pezizomycotina</taxon>
        <taxon>Sordariomycetes</taxon>
        <taxon>Xylariomycetidae</taxon>
        <taxon>Xylariales</taxon>
        <taxon>Diatrypaceae</taxon>
        <taxon>Eutypa</taxon>
    </lineage>
</organism>
<comment type="subcellular location">
    <subcellularLocation>
        <location evidence="1">Mitochondrion</location>
    </subcellularLocation>
</comment>
<evidence type="ECO:0000256" key="6">
    <source>
        <dbReference type="ARBA" id="ARBA00022946"/>
    </source>
</evidence>
<dbReference type="InterPro" id="IPR013154">
    <property type="entry name" value="ADH-like_N"/>
</dbReference>
<dbReference type="PANTHER" id="PTHR43981:SF2">
    <property type="entry name" value="ENOYL-[ACYL-CARRIER-PROTEIN] REDUCTASE, MITOCHONDRIAL"/>
    <property type="match status" value="1"/>
</dbReference>
<comment type="similarity">
    <text evidence="2">Belongs to the zinc-containing alcohol dehydrogenase family. Quinone oxidoreductase subfamily.</text>
</comment>
<feature type="domain" description="Enoyl reductase (ER)" evidence="13">
    <location>
        <begin position="70"/>
        <end position="438"/>
    </location>
</feature>
<dbReference type="PANTHER" id="PTHR43981">
    <property type="entry name" value="ENOYL-[ACYL-CARRIER-PROTEIN] REDUCTASE, MITOCHONDRIAL"/>
    <property type="match status" value="1"/>
</dbReference>
<dbReference type="GO" id="GO:0141148">
    <property type="term" value="F:enoyl-[acyl-carrier-protein] reductase (NADPH) activity"/>
    <property type="evidence" value="ECO:0007669"/>
    <property type="project" value="UniProtKB-EC"/>
</dbReference>
<dbReference type="FunFam" id="3.40.50.720:FF:000112">
    <property type="entry name" value="Enoyl-[acyl-carrier-protein] reductase 1, mitochondrial"/>
    <property type="match status" value="1"/>
</dbReference>
<dbReference type="InterPro" id="IPR036291">
    <property type="entry name" value="NAD(P)-bd_dom_sf"/>
</dbReference>
<evidence type="ECO:0000256" key="9">
    <source>
        <dbReference type="ARBA" id="ARBA00023128"/>
    </source>
</evidence>
<dbReference type="OMA" id="YGYTQSK"/>
<dbReference type="Pfam" id="PF00107">
    <property type="entry name" value="ADH_zinc_N"/>
    <property type="match status" value="1"/>
</dbReference>
<comment type="catalytic activity">
    <reaction evidence="12">
        <text>a 2,3-saturated acyl-[ACP] + NADP(+) = a (2E)-enoyl-[ACP] + NADPH + H(+)</text>
        <dbReference type="Rhea" id="RHEA:22564"/>
        <dbReference type="Rhea" id="RHEA-COMP:9925"/>
        <dbReference type="Rhea" id="RHEA-COMP:9926"/>
        <dbReference type="ChEBI" id="CHEBI:15378"/>
        <dbReference type="ChEBI" id="CHEBI:57783"/>
        <dbReference type="ChEBI" id="CHEBI:58349"/>
        <dbReference type="ChEBI" id="CHEBI:78784"/>
        <dbReference type="ChEBI" id="CHEBI:78785"/>
        <dbReference type="EC" id="1.3.1.104"/>
    </reaction>
</comment>
<dbReference type="Proteomes" id="UP000012174">
    <property type="component" value="Unassembled WGS sequence"/>
</dbReference>
<dbReference type="EC" id="1.3.1.104" evidence="11"/>
<evidence type="ECO:0000256" key="2">
    <source>
        <dbReference type="ARBA" id="ARBA00010371"/>
    </source>
</evidence>
<evidence type="ECO:0000259" key="13">
    <source>
        <dbReference type="SMART" id="SM00829"/>
    </source>
</evidence>
<name>M7T6D5_EUTLA</name>
<keyword evidence="10" id="KW-0275">Fatty acid biosynthesis</keyword>
<evidence type="ECO:0000256" key="1">
    <source>
        <dbReference type="ARBA" id="ARBA00004173"/>
    </source>
</evidence>
<keyword evidence="4" id="KW-0276">Fatty acid metabolism</keyword>
<dbReference type="AlphaFoldDB" id="M7T6D5"/>
<reference evidence="15" key="1">
    <citation type="journal article" date="2013" name="Genome Announc.">
        <title>Draft genome sequence of the grapevine dieback fungus Eutypa lata UCR-EL1.</title>
        <authorList>
            <person name="Blanco-Ulate B."/>
            <person name="Rolshausen P.E."/>
            <person name="Cantu D."/>
        </authorList>
    </citation>
    <scope>NUCLEOTIDE SEQUENCE [LARGE SCALE GENOMIC DNA]</scope>
    <source>
        <strain evidence="15">UCR-EL1</strain>
    </source>
</reference>
<keyword evidence="6" id="KW-0809">Transit peptide</keyword>
<dbReference type="CDD" id="cd08290">
    <property type="entry name" value="ETR"/>
    <property type="match status" value="1"/>
</dbReference>
<keyword evidence="9" id="KW-0496">Mitochondrion</keyword>
<keyword evidence="15" id="KW-1185">Reference proteome</keyword>
<evidence type="ECO:0000256" key="12">
    <source>
        <dbReference type="ARBA" id="ARBA00048843"/>
    </source>
</evidence>
<dbReference type="HOGENOM" id="CLU_026673_17_0_1"/>
<dbReference type="InterPro" id="IPR051034">
    <property type="entry name" value="Mito_Enoyl-ACP_Reductase"/>
</dbReference>
<evidence type="ECO:0000256" key="8">
    <source>
        <dbReference type="ARBA" id="ARBA00023098"/>
    </source>
</evidence>
<evidence type="ECO:0000256" key="10">
    <source>
        <dbReference type="ARBA" id="ARBA00023160"/>
    </source>
</evidence>
<dbReference type="STRING" id="1287681.M7T6D5"/>
<accession>M7T6D5</accession>
<dbReference type="InterPro" id="IPR020843">
    <property type="entry name" value="ER"/>
</dbReference>
<evidence type="ECO:0000313" key="15">
    <source>
        <dbReference type="Proteomes" id="UP000012174"/>
    </source>
</evidence>
<dbReference type="SMART" id="SM00829">
    <property type="entry name" value="PKS_ER"/>
    <property type="match status" value="1"/>
</dbReference>
<dbReference type="OrthoDB" id="7482721at2759"/>
<dbReference type="EMBL" id="KB706881">
    <property type="protein sequence ID" value="EMR65386.1"/>
    <property type="molecule type" value="Genomic_DNA"/>
</dbReference>
<evidence type="ECO:0000313" key="14">
    <source>
        <dbReference type="EMBL" id="EMR65386.1"/>
    </source>
</evidence>
<sequence length="444" mass="47479">MITARPLGSRQAVAASTSFLKRSPPVNARPTIQCAATTARVTPPLTSVRCKSGPYGYTQAKSLVFSKFGEPSDVLKIHTHSISPTLPADSVLLRTLAAPINPADVNTIQGTYGVKPQFSPLIGTAEPSVIPGNEGVFEVQATTSKSLSRGDWVIPAKTGFGTWRTHAVAAADAVLKINKAGLTPLQAATVAVNPCSAYRMLRDFVGTDSGPSDADAATRQKWLEGAGRPMREGDWFLQNGANSGVGRAAIQIGRLWGLRSINVVRARPTEAETAALKAELKEIGATHVVTEEEFLSSREFGARVQEWTKGSSQHGGGGVRLGLNCVGGKSAQTVARNLADGATMVTYGGMARQPVALPTGLLIFKDLRFRGFWLSRWADSDRAQKKRTVDEILDFCRAGEFRDVPVQQVGWGWETEEGVLRGAVQGTLEGFRGGKGVFVFEDES</sequence>
<dbReference type="InterPro" id="IPR013149">
    <property type="entry name" value="ADH-like_C"/>
</dbReference>
<dbReference type="SUPFAM" id="SSF50129">
    <property type="entry name" value="GroES-like"/>
    <property type="match status" value="1"/>
</dbReference>
<dbReference type="InterPro" id="IPR011032">
    <property type="entry name" value="GroES-like_sf"/>
</dbReference>
<keyword evidence="7" id="KW-0560">Oxidoreductase</keyword>
<evidence type="ECO:0000256" key="7">
    <source>
        <dbReference type="ARBA" id="ARBA00023002"/>
    </source>
</evidence>
<evidence type="ECO:0000256" key="11">
    <source>
        <dbReference type="ARBA" id="ARBA00038963"/>
    </source>
</evidence>